<gene>
    <name evidence="1" type="ORF">ADICYQ_3344</name>
</gene>
<dbReference type="SUPFAM" id="SSF55729">
    <property type="entry name" value="Acyl-CoA N-acyltransferases (Nat)"/>
    <property type="match status" value="1"/>
</dbReference>
<evidence type="ECO:0000313" key="2">
    <source>
        <dbReference type="Proteomes" id="UP000014974"/>
    </source>
</evidence>
<dbReference type="STRING" id="641524.ADICYQ_3344"/>
<dbReference type="InterPro" id="IPR016181">
    <property type="entry name" value="Acyl_CoA_acyltransferase"/>
</dbReference>
<dbReference type="eggNOG" id="COG3146">
    <property type="taxonomic scope" value="Bacteria"/>
</dbReference>
<dbReference type="Proteomes" id="UP000014974">
    <property type="component" value="Unassembled WGS sequence"/>
</dbReference>
<sequence>MKEDWKRVLLKATNATLMHDRAFLAYHPTGKFQDCSVIVYKDNAPVAVFSAHREGKLVYSHKGLSFGGLIHTPCSFNQKLECYNSLLRHFDSLEVNSLQIKETPSIYDVNHDESTAYIMHLAQAEIIQMELSLAIKLPLRVTNKGRKANIKQANLAKLEIIESKDPDLFWEELLLPNLDNRYNKKPTHSKEEMVFLMKKFPQNIRQFNVYKENQVLAGATVYFTPNCLHTQYLASNKQGRDQHALDALIQYLCENFAGKRQFLDFGHSNENQGLNINRSLFKWKESFGASSIVHRHYQVPVRGWKSLDNLYNYSI</sequence>
<name>S7WLW2_9BACT</name>
<comment type="caution">
    <text evidence="1">The sequence shown here is derived from an EMBL/GenBank/DDBJ whole genome shotgun (WGS) entry which is preliminary data.</text>
</comment>
<accession>S7WLW2</accession>
<organism evidence="1 2">
    <name type="scientific">Cyclobacterium qasimii M12-11B</name>
    <dbReference type="NCBI Taxonomy" id="641524"/>
    <lineage>
        <taxon>Bacteria</taxon>
        <taxon>Pseudomonadati</taxon>
        <taxon>Bacteroidota</taxon>
        <taxon>Cytophagia</taxon>
        <taxon>Cytophagales</taxon>
        <taxon>Cyclobacteriaceae</taxon>
        <taxon>Cyclobacterium</taxon>
    </lineage>
</organism>
<reference evidence="1 2" key="1">
    <citation type="journal article" date="2013" name="Genome Announc.">
        <title>Draft Genome Sequence of Cyclobacterium qasimii Strain M12-11BT, Isolated from Arctic Marine Sediment.</title>
        <authorList>
            <person name="Shivaji S."/>
            <person name="Ara S."/>
            <person name="Singh A."/>
            <person name="Kumar Pinnaka A."/>
        </authorList>
    </citation>
    <scope>NUCLEOTIDE SEQUENCE [LARGE SCALE GENOMIC DNA]</scope>
    <source>
        <strain evidence="1 2">M12-11B</strain>
    </source>
</reference>
<dbReference type="EMBL" id="ATNM01000116">
    <property type="protein sequence ID" value="EPR67704.1"/>
    <property type="molecule type" value="Genomic_DNA"/>
</dbReference>
<proteinExistence type="predicted"/>
<evidence type="ECO:0000313" key="1">
    <source>
        <dbReference type="EMBL" id="EPR67704.1"/>
    </source>
</evidence>
<protein>
    <recommendedName>
        <fullName evidence="3">BioF2-like acetyltransferase domain-containing protein</fullName>
    </recommendedName>
</protein>
<dbReference type="Gene3D" id="3.40.630.30">
    <property type="match status" value="1"/>
</dbReference>
<evidence type="ECO:0008006" key="3">
    <source>
        <dbReference type="Google" id="ProtNLM"/>
    </source>
</evidence>
<dbReference type="AlphaFoldDB" id="S7WLW2"/>